<feature type="domain" description="ABC transmembrane type-1" evidence="11">
    <location>
        <begin position="44"/>
        <end position="336"/>
    </location>
</feature>
<dbReference type="CDD" id="cd18577">
    <property type="entry name" value="ABC_6TM_Pgp_ABCB1_D1_like"/>
    <property type="match status" value="1"/>
</dbReference>
<keyword evidence="5" id="KW-0067">ATP-binding</keyword>
<dbReference type="Gene3D" id="3.40.50.300">
    <property type="entry name" value="P-loop containing nucleotide triphosphate hydrolases"/>
    <property type="match status" value="2"/>
</dbReference>
<dbReference type="FunFam" id="3.40.50.300:FF:000604">
    <property type="entry name" value="ABC transporter B family member 28"/>
    <property type="match status" value="1"/>
</dbReference>
<keyword evidence="4" id="KW-0547">Nucleotide-binding</keyword>
<dbReference type="PROSITE" id="PS50929">
    <property type="entry name" value="ABC_TM1F"/>
    <property type="match status" value="2"/>
</dbReference>
<evidence type="ECO:0000259" key="10">
    <source>
        <dbReference type="PROSITE" id="PS50893"/>
    </source>
</evidence>
<sequence length="1363" mass="151744">MSPSSNDTNAQEKTDQNEHDEYVLQVGWKAIFSFTTKKHIPLLVAAVFFATISALTLPSFAVLYGLIFREFASFESGQITSDDLLRNATKCCLYLTGIAAINCVSNSFYFVTYLTFGELQARSARNRIYNGLLRKDMAWYDTRESGITAFLSSLQSQVRDLQLSTSQPFGEACQCIAQIIGSIGVAFYFSWNLTLVTICTVPLVFFTMGFLSSRLAKRTQEQAEKLQQALKYVTSAIESIETVKFFNGQRFELQRYTDAIALAAGRYMGVANYRSIQLGFMQFFTFSVFVQGFWYGSHLVTNGERNPGQVVTAFWSAMMAVGGVSSFLPQFIILQKGKFAGATLRAMIERKTEHDTGTETQGKQSPDRCVGDVEFRKVTFSYPTRSDQVAIRNVSIFFPAGETTFVVGRSGSGKSTLGQLLVHFYQPKSGQITVDGVSLEDLDPKWLRNNITLVEQHSVLFNGSIRRNIALAKKDDNVTQKEVKEAANFALLGQVIQDLPDGLKTLVGMKGDTLSGGQKQRMALARARLRDTPVLILDESTSALDYVTRSAIIEAIRSWRGSKTTIIITHDVSQIRPTDFVYVLDQAQVVQKGYRETIEAETVSAFRTFISTYEPDERRNSYDIETDNIMSLYAEAWRDATPPPLLYPERLIYGAFLGEESLTPFLSPGRRSLIIPPSRRPSISSEVGRVSLGVSKLPRNRRPRQFSTLSIPPKGSVSQTVATPHKESRPQRKSPQQPELLDKKAKVVQPLSVAQILKTVWPVLPQRSRVMFVVAVICALIHATATPIFAFCFSLLLSTFYSTENQQQQALKYALYILGIAFVDGLATWSFYFLFDACAQTWANTLKTEAMRRLLMQPRVFFDQDENSISRLAECLDQFAEEARNLPGRFASVAIVIVGMITVAVLWSLLTCWKLTLVALGCGPVLVAITACFNAISSRWETFANEADQEIGHVLHETFVNIRTVRCLTLEDVFRKKYKEATHNALRIGIKRAFYIGSVFGLNYASTLFVSVLLFWYGAYIVSIREYTTTTIMQTFTILLLSVNHVNYIISYIPQIQRAKDAGSRLMRLARLPTNSHEHNGTIQLYTAGDIVLENVSFAYPTQKDVQVLHNLSFSIPRGSCTAIVGSSGSGKSTVAALLLKLYETSKGSSLKTPNINLTISGHDIKSLHTATLRSRIAIVSQTPVLFPGTIAENISYGISPSQVSMESIRAAALSAGIANFIDSLSQGYHTLVGDGGSRLSGGQAQRIAIARALFRSPDILILDEATSALDVESSGIVRETIQNLVIERRRTTVDMDREKDKGGLERKDMTVIIITHAREMMAIAEHIIMLEEGRLVEEGTFEELRYKRMGPFARLLRGENAE</sequence>
<dbReference type="Gene3D" id="1.20.1560.10">
    <property type="entry name" value="ABC transporter type 1, transmembrane domain"/>
    <property type="match status" value="2"/>
</dbReference>
<feature type="transmembrane region" description="Helical" evidence="9">
    <location>
        <begin position="916"/>
        <end position="936"/>
    </location>
</feature>
<proteinExistence type="predicted"/>
<comment type="subcellular location">
    <subcellularLocation>
        <location evidence="1">Membrane</location>
        <topology evidence="1">Multi-pass membrane protein</topology>
    </subcellularLocation>
</comment>
<evidence type="ECO:0000256" key="9">
    <source>
        <dbReference type="SAM" id="Phobius"/>
    </source>
</evidence>
<keyword evidence="12" id="KW-0378">Hydrolase</keyword>
<feature type="transmembrane region" description="Helical" evidence="9">
    <location>
        <begin position="42"/>
        <end position="67"/>
    </location>
</feature>
<feature type="domain" description="ABC transporter" evidence="10">
    <location>
        <begin position="1091"/>
        <end position="1358"/>
    </location>
</feature>
<keyword evidence="2" id="KW-0813">Transport</keyword>
<dbReference type="PANTHER" id="PTHR43394">
    <property type="entry name" value="ATP-DEPENDENT PERMEASE MDL1, MITOCHONDRIAL"/>
    <property type="match status" value="1"/>
</dbReference>
<dbReference type="SUPFAM" id="SSF52540">
    <property type="entry name" value="P-loop containing nucleoside triphosphate hydrolases"/>
    <property type="match status" value="2"/>
</dbReference>
<dbReference type="GO" id="GO:0015421">
    <property type="term" value="F:ABC-type oligopeptide transporter activity"/>
    <property type="evidence" value="ECO:0007669"/>
    <property type="project" value="TreeGrafter"/>
</dbReference>
<evidence type="ECO:0000256" key="5">
    <source>
        <dbReference type="ARBA" id="ARBA00022840"/>
    </source>
</evidence>
<feature type="domain" description="ABC transporter" evidence="10">
    <location>
        <begin position="373"/>
        <end position="611"/>
    </location>
</feature>
<evidence type="ECO:0000259" key="11">
    <source>
        <dbReference type="PROSITE" id="PS50929"/>
    </source>
</evidence>
<keyword evidence="13" id="KW-1185">Reference proteome</keyword>
<feature type="transmembrane region" description="Helical" evidence="9">
    <location>
        <begin position="93"/>
        <end position="116"/>
    </location>
</feature>
<evidence type="ECO:0000256" key="6">
    <source>
        <dbReference type="ARBA" id="ARBA00022989"/>
    </source>
</evidence>
<dbReference type="InterPro" id="IPR011527">
    <property type="entry name" value="ABC1_TM_dom"/>
</dbReference>
<dbReference type="Proteomes" id="UP000799428">
    <property type="component" value="Unassembled WGS sequence"/>
</dbReference>
<dbReference type="InterPro" id="IPR003593">
    <property type="entry name" value="AAA+_ATPase"/>
</dbReference>
<feature type="transmembrane region" description="Helical" evidence="9">
    <location>
        <begin position="770"/>
        <end position="801"/>
    </location>
</feature>
<keyword evidence="3 9" id="KW-0812">Transmembrane</keyword>
<dbReference type="FunFam" id="3.40.50.300:FF:001471">
    <property type="entry name" value="P-loop containing nucleoside triphosphate hydrolase protein"/>
    <property type="match status" value="1"/>
</dbReference>
<feature type="transmembrane region" description="Helical" evidence="9">
    <location>
        <begin position="195"/>
        <end position="216"/>
    </location>
</feature>
<dbReference type="SUPFAM" id="SSF90123">
    <property type="entry name" value="ABC transporter transmembrane region"/>
    <property type="match status" value="2"/>
</dbReference>
<dbReference type="GO" id="GO:0005524">
    <property type="term" value="F:ATP binding"/>
    <property type="evidence" value="ECO:0007669"/>
    <property type="project" value="UniProtKB-KW"/>
</dbReference>
<organism evidence="12 13">
    <name type="scientific">Pleomassaria siparia CBS 279.74</name>
    <dbReference type="NCBI Taxonomy" id="1314801"/>
    <lineage>
        <taxon>Eukaryota</taxon>
        <taxon>Fungi</taxon>
        <taxon>Dikarya</taxon>
        <taxon>Ascomycota</taxon>
        <taxon>Pezizomycotina</taxon>
        <taxon>Dothideomycetes</taxon>
        <taxon>Pleosporomycetidae</taxon>
        <taxon>Pleosporales</taxon>
        <taxon>Pleomassariaceae</taxon>
        <taxon>Pleomassaria</taxon>
    </lineage>
</organism>
<evidence type="ECO:0000256" key="4">
    <source>
        <dbReference type="ARBA" id="ARBA00022741"/>
    </source>
</evidence>
<dbReference type="Pfam" id="PF00664">
    <property type="entry name" value="ABC_membrane"/>
    <property type="match status" value="2"/>
</dbReference>
<dbReference type="PANTHER" id="PTHR43394:SF15">
    <property type="entry name" value="ALPHA-FACTOR-TRANSPORTING ATPASE"/>
    <property type="match status" value="1"/>
</dbReference>
<dbReference type="PROSITE" id="PS50893">
    <property type="entry name" value="ABC_TRANSPORTER_2"/>
    <property type="match status" value="2"/>
</dbReference>
<evidence type="ECO:0000256" key="8">
    <source>
        <dbReference type="SAM" id="MobiDB-lite"/>
    </source>
</evidence>
<feature type="transmembrane region" description="Helical" evidence="9">
    <location>
        <begin position="314"/>
        <end position="334"/>
    </location>
</feature>
<dbReference type="GO" id="GO:0005743">
    <property type="term" value="C:mitochondrial inner membrane"/>
    <property type="evidence" value="ECO:0007669"/>
    <property type="project" value="TreeGrafter"/>
</dbReference>
<dbReference type="OrthoDB" id="6500128at2759"/>
<dbReference type="PROSITE" id="PS00211">
    <property type="entry name" value="ABC_TRANSPORTER_1"/>
    <property type="match status" value="1"/>
</dbReference>
<dbReference type="InterPro" id="IPR039421">
    <property type="entry name" value="Type_1_exporter"/>
</dbReference>
<feature type="domain" description="ABC transmembrane type-1" evidence="11">
    <location>
        <begin position="773"/>
        <end position="1058"/>
    </location>
</feature>
<evidence type="ECO:0000313" key="12">
    <source>
        <dbReference type="EMBL" id="KAF2703921.1"/>
    </source>
</evidence>
<dbReference type="EMBL" id="MU005784">
    <property type="protein sequence ID" value="KAF2703921.1"/>
    <property type="molecule type" value="Genomic_DNA"/>
</dbReference>
<feature type="transmembrane region" description="Helical" evidence="9">
    <location>
        <begin position="890"/>
        <end position="910"/>
    </location>
</feature>
<dbReference type="Pfam" id="PF00005">
    <property type="entry name" value="ABC_tran"/>
    <property type="match status" value="2"/>
</dbReference>
<feature type="transmembrane region" description="Helical" evidence="9">
    <location>
        <begin position="276"/>
        <end position="294"/>
    </location>
</feature>
<evidence type="ECO:0000256" key="7">
    <source>
        <dbReference type="ARBA" id="ARBA00023136"/>
    </source>
</evidence>
<dbReference type="GO" id="GO:0016887">
    <property type="term" value="F:ATP hydrolysis activity"/>
    <property type="evidence" value="ECO:0007669"/>
    <property type="project" value="InterPro"/>
</dbReference>
<reference evidence="12" key="1">
    <citation type="journal article" date="2020" name="Stud. Mycol.">
        <title>101 Dothideomycetes genomes: a test case for predicting lifestyles and emergence of pathogens.</title>
        <authorList>
            <person name="Haridas S."/>
            <person name="Albert R."/>
            <person name="Binder M."/>
            <person name="Bloem J."/>
            <person name="Labutti K."/>
            <person name="Salamov A."/>
            <person name="Andreopoulos B."/>
            <person name="Baker S."/>
            <person name="Barry K."/>
            <person name="Bills G."/>
            <person name="Bluhm B."/>
            <person name="Cannon C."/>
            <person name="Castanera R."/>
            <person name="Culley D."/>
            <person name="Daum C."/>
            <person name="Ezra D."/>
            <person name="Gonzalez J."/>
            <person name="Henrissat B."/>
            <person name="Kuo A."/>
            <person name="Liang C."/>
            <person name="Lipzen A."/>
            <person name="Lutzoni F."/>
            <person name="Magnuson J."/>
            <person name="Mondo S."/>
            <person name="Nolan M."/>
            <person name="Ohm R."/>
            <person name="Pangilinan J."/>
            <person name="Park H.-J."/>
            <person name="Ramirez L."/>
            <person name="Alfaro M."/>
            <person name="Sun H."/>
            <person name="Tritt A."/>
            <person name="Yoshinaga Y."/>
            <person name="Zwiers L.-H."/>
            <person name="Turgeon B."/>
            <person name="Goodwin S."/>
            <person name="Spatafora J."/>
            <person name="Crous P."/>
            <person name="Grigoriev I."/>
        </authorList>
    </citation>
    <scope>NUCLEOTIDE SEQUENCE</scope>
    <source>
        <strain evidence="12">CBS 279.74</strain>
    </source>
</reference>
<dbReference type="InterPro" id="IPR036640">
    <property type="entry name" value="ABC1_TM_sf"/>
</dbReference>
<feature type="transmembrane region" description="Helical" evidence="9">
    <location>
        <begin position="813"/>
        <end position="835"/>
    </location>
</feature>
<gene>
    <name evidence="12" type="ORF">K504DRAFT_391266</name>
</gene>
<dbReference type="CDD" id="cd18578">
    <property type="entry name" value="ABC_6TM_Pgp_ABCB1_D2_like"/>
    <property type="match status" value="1"/>
</dbReference>
<dbReference type="InterPro" id="IPR017871">
    <property type="entry name" value="ABC_transporter-like_CS"/>
</dbReference>
<feature type="transmembrane region" description="Helical" evidence="9">
    <location>
        <begin position="1031"/>
        <end position="1050"/>
    </location>
</feature>
<evidence type="ECO:0000256" key="1">
    <source>
        <dbReference type="ARBA" id="ARBA00004141"/>
    </source>
</evidence>
<keyword evidence="6 9" id="KW-1133">Transmembrane helix</keyword>
<feature type="transmembrane region" description="Helical" evidence="9">
    <location>
        <begin position="993"/>
        <end position="1019"/>
    </location>
</feature>
<dbReference type="InterPro" id="IPR003439">
    <property type="entry name" value="ABC_transporter-like_ATP-bd"/>
</dbReference>
<protein>
    <submittedName>
        <fullName evidence="12">P-loop containing nucleoside triphosphate hydrolase protein</fullName>
    </submittedName>
</protein>
<keyword evidence="7 9" id="KW-0472">Membrane</keyword>
<dbReference type="SMART" id="SM00382">
    <property type="entry name" value="AAA"/>
    <property type="match status" value="2"/>
</dbReference>
<accession>A0A6G1JUM2</accession>
<feature type="region of interest" description="Disordered" evidence="8">
    <location>
        <begin position="703"/>
        <end position="741"/>
    </location>
</feature>
<dbReference type="GO" id="GO:0090374">
    <property type="term" value="P:oligopeptide export from mitochondrion"/>
    <property type="evidence" value="ECO:0007669"/>
    <property type="project" value="TreeGrafter"/>
</dbReference>
<evidence type="ECO:0000256" key="3">
    <source>
        <dbReference type="ARBA" id="ARBA00022692"/>
    </source>
</evidence>
<name>A0A6G1JUM2_9PLEO</name>
<evidence type="ECO:0000313" key="13">
    <source>
        <dbReference type="Proteomes" id="UP000799428"/>
    </source>
</evidence>
<dbReference type="InterPro" id="IPR027417">
    <property type="entry name" value="P-loop_NTPase"/>
</dbReference>
<feature type="compositionally biased region" description="Polar residues" evidence="8">
    <location>
        <begin position="705"/>
        <end position="722"/>
    </location>
</feature>
<evidence type="ECO:0000256" key="2">
    <source>
        <dbReference type="ARBA" id="ARBA00022448"/>
    </source>
</evidence>